<reference evidence="1 2" key="1">
    <citation type="journal article" date="2020" name="Nature">
        <title>Six reference-quality genomes reveal evolution of bat adaptations.</title>
        <authorList>
            <person name="Jebb D."/>
            <person name="Huang Z."/>
            <person name="Pippel M."/>
            <person name="Hughes G.M."/>
            <person name="Lavrichenko K."/>
            <person name="Devanna P."/>
            <person name="Winkler S."/>
            <person name="Jermiin L.S."/>
            <person name="Skirmuntt E.C."/>
            <person name="Katzourakis A."/>
            <person name="Burkitt-Gray L."/>
            <person name="Ray D.A."/>
            <person name="Sullivan K.A.M."/>
            <person name="Roscito J.G."/>
            <person name="Kirilenko B.M."/>
            <person name="Davalos L.M."/>
            <person name="Corthals A.P."/>
            <person name="Power M.L."/>
            <person name="Jones G."/>
            <person name="Ransome R.D."/>
            <person name="Dechmann D.K.N."/>
            <person name="Locatelli A.G."/>
            <person name="Puechmaille S.J."/>
            <person name="Fedrigo O."/>
            <person name="Jarvis E.D."/>
            <person name="Hiller M."/>
            <person name="Vernes S.C."/>
            <person name="Myers E.W."/>
            <person name="Teeling E.C."/>
        </authorList>
    </citation>
    <scope>NUCLEOTIDE SEQUENCE [LARGE SCALE GENOMIC DNA]</scope>
    <source>
        <strain evidence="1">MRouAeg1</strain>
        <tissue evidence="1">Muscle</tissue>
    </source>
</reference>
<evidence type="ECO:0000313" key="1">
    <source>
        <dbReference type="EMBL" id="KAF6475040.1"/>
    </source>
</evidence>
<keyword evidence="2" id="KW-1185">Reference proteome</keyword>
<proteinExistence type="predicted"/>
<organism evidence="1 2">
    <name type="scientific">Rousettus aegyptiacus</name>
    <name type="common">Egyptian fruit bat</name>
    <name type="synonym">Pteropus aegyptiacus</name>
    <dbReference type="NCBI Taxonomy" id="9407"/>
    <lineage>
        <taxon>Eukaryota</taxon>
        <taxon>Metazoa</taxon>
        <taxon>Chordata</taxon>
        <taxon>Craniata</taxon>
        <taxon>Vertebrata</taxon>
        <taxon>Euteleostomi</taxon>
        <taxon>Mammalia</taxon>
        <taxon>Eutheria</taxon>
        <taxon>Laurasiatheria</taxon>
        <taxon>Chiroptera</taxon>
        <taxon>Yinpterochiroptera</taxon>
        <taxon>Pteropodoidea</taxon>
        <taxon>Pteropodidae</taxon>
        <taxon>Rousettinae</taxon>
        <taxon>Rousettus</taxon>
    </lineage>
</organism>
<name>A0A7J8HSM8_ROUAE</name>
<protein>
    <submittedName>
        <fullName evidence="1">Uncharacterized protein</fullName>
    </submittedName>
</protein>
<sequence>MASAVYAARGHRASVRSGEETEGPLLKTQNEAVLGLRTCCCCGRRHFPALRSSLVQKMPLVQKMWVRHCGPAGMPQLCWDLARRALAVTSASGTSVSPPQRPWAPAFSLVRLSPVTPRGQGTGGLVRVTLPGF</sequence>
<evidence type="ECO:0000313" key="2">
    <source>
        <dbReference type="Proteomes" id="UP000593571"/>
    </source>
</evidence>
<accession>A0A7J8HSM8</accession>
<dbReference type="EMBL" id="JACASE010000004">
    <property type="protein sequence ID" value="KAF6475040.1"/>
    <property type="molecule type" value="Genomic_DNA"/>
</dbReference>
<gene>
    <name evidence="1" type="ORF">HJG63_011133</name>
</gene>
<comment type="caution">
    <text evidence="1">The sequence shown here is derived from an EMBL/GenBank/DDBJ whole genome shotgun (WGS) entry which is preliminary data.</text>
</comment>
<dbReference type="Proteomes" id="UP000593571">
    <property type="component" value="Unassembled WGS sequence"/>
</dbReference>
<dbReference type="AlphaFoldDB" id="A0A7J8HSM8"/>